<dbReference type="AlphaFoldDB" id="A0A0V1H6Q5"/>
<sequence>MEDRKEVLNFLTATFLREDVFGLASSAVCHISWSKHGLATFHNLAYLKIEFFDHFPFPNQPDAEFHNHRKRVNSNTMNSVY</sequence>
<accession>A0A0V1H6Q5</accession>
<reference evidence="1 2" key="1">
    <citation type="submission" date="2015-01" db="EMBL/GenBank/DDBJ databases">
        <title>Evolution of Trichinella species and genotypes.</title>
        <authorList>
            <person name="Korhonen P.K."/>
            <person name="Edoardo P."/>
            <person name="Giuseppe L.R."/>
            <person name="Gasser R.B."/>
        </authorList>
    </citation>
    <scope>NUCLEOTIDE SEQUENCE [LARGE SCALE GENOMIC DNA]</scope>
    <source>
        <strain evidence="1">ISS1029</strain>
    </source>
</reference>
<keyword evidence="2" id="KW-1185">Reference proteome</keyword>
<gene>
    <name evidence="1" type="ORF">T11_18498</name>
</gene>
<organism evidence="1 2">
    <name type="scientific">Trichinella zimbabwensis</name>
    <dbReference type="NCBI Taxonomy" id="268475"/>
    <lineage>
        <taxon>Eukaryota</taxon>
        <taxon>Metazoa</taxon>
        <taxon>Ecdysozoa</taxon>
        <taxon>Nematoda</taxon>
        <taxon>Enoplea</taxon>
        <taxon>Dorylaimia</taxon>
        <taxon>Trichinellida</taxon>
        <taxon>Trichinellidae</taxon>
        <taxon>Trichinella</taxon>
    </lineage>
</organism>
<comment type="caution">
    <text evidence="1">The sequence shown here is derived from an EMBL/GenBank/DDBJ whole genome shotgun (WGS) entry which is preliminary data.</text>
</comment>
<name>A0A0V1H6Q5_9BILA</name>
<protein>
    <submittedName>
        <fullName evidence="1">Uncharacterized protein</fullName>
    </submittedName>
</protein>
<dbReference type="Proteomes" id="UP000055024">
    <property type="component" value="Unassembled WGS sequence"/>
</dbReference>
<proteinExistence type="predicted"/>
<dbReference type="EMBL" id="JYDP01000123">
    <property type="protein sequence ID" value="KRZ06233.1"/>
    <property type="molecule type" value="Genomic_DNA"/>
</dbReference>
<evidence type="ECO:0000313" key="1">
    <source>
        <dbReference type="EMBL" id="KRZ06233.1"/>
    </source>
</evidence>
<evidence type="ECO:0000313" key="2">
    <source>
        <dbReference type="Proteomes" id="UP000055024"/>
    </source>
</evidence>